<dbReference type="EMBL" id="JALLMC010000011">
    <property type="protein sequence ID" value="MEB6412233.1"/>
    <property type="molecule type" value="Genomic_DNA"/>
</dbReference>
<evidence type="ECO:0000256" key="2">
    <source>
        <dbReference type="SAM" id="MobiDB-lite"/>
    </source>
</evidence>
<dbReference type="Proteomes" id="UP001306510">
    <property type="component" value="Unassembled WGS sequence"/>
</dbReference>
<name>A0ABU6E7N6_9ENTR</name>
<comment type="similarity">
    <text evidence="1">Belongs to the initiator RepB protein family.</text>
</comment>
<comment type="caution">
    <text evidence="4">The sequence shown here is derived from an EMBL/GenBank/DDBJ whole genome shotgun (WGS) entry which is preliminary data.</text>
</comment>
<evidence type="ECO:0000313" key="5">
    <source>
        <dbReference type="Proteomes" id="UP001306510"/>
    </source>
</evidence>
<protein>
    <submittedName>
        <fullName evidence="4">RepB family plasmid replication initiator protein</fullName>
    </submittedName>
</protein>
<reference evidence="4 5" key="1">
    <citation type="submission" date="2022-04" db="EMBL/GenBank/DDBJ databases">
        <title>Whole genome surviellance of AMR bacteria from Assam, India: One Health Study.</title>
        <authorList>
            <person name="Mendem S.K."/>
            <person name="Rakshit O."/>
            <person name="Murugesan D."/>
            <person name="Shome R."/>
            <person name="Raisen C."/>
            <person name="Holmes M.A."/>
            <person name="Saikia K."/>
            <person name="Shome B.R."/>
        </authorList>
    </citation>
    <scope>NUCLEOTIDE SEQUENCE [LARGE SCALE GENOMIC DNA]</scope>
    <source>
        <strain evidence="4 5">MGG-11lp</strain>
    </source>
</reference>
<sequence>MSKKEQELSLETVLEVIGENKKLIPTKNATVQPVALMRLGLFLPSLKRKGKDTGNINIDASKELQSLELARAEGYTDIRISGPRLSMETDFKVWVGIILAFSKYGLNGNTVELPFSEFATFCGYLPKDKDKSLRTRLADSLARLRGTTIRLSSESDKQGVVSGLLSRGKWDEVKDTMVLIADESLWELYQFDRQVLIQMFILRQLANKGTAQALYTFLESLPEKPIPLSFARIKRRLMLTSPNNQQNRVINKAIDELKAVGYLDGDVVKRDGEWHLLIASRTPRPDIKTVPGGYKADKKNQDEDE</sequence>
<feature type="domain" description="Initiator Rep protein WH1" evidence="3">
    <location>
        <begin position="97"/>
        <end position="218"/>
    </location>
</feature>
<gene>
    <name evidence="4" type="ORF">MXM28_21400</name>
</gene>
<accession>A0ABU6E7N6</accession>
<feature type="region of interest" description="Disordered" evidence="2">
    <location>
        <begin position="284"/>
        <end position="305"/>
    </location>
</feature>
<feature type="compositionally biased region" description="Basic and acidic residues" evidence="2">
    <location>
        <begin position="295"/>
        <end position="305"/>
    </location>
</feature>
<proteinExistence type="inferred from homology"/>
<organism evidence="4 5">
    <name type="scientific">Enterobacter vonholyi</name>
    <dbReference type="NCBI Taxonomy" id="2797505"/>
    <lineage>
        <taxon>Bacteria</taxon>
        <taxon>Pseudomonadati</taxon>
        <taxon>Pseudomonadota</taxon>
        <taxon>Gammaproteobacteria</taxon>
        <taxon>Enterobacterales</taxon>
        <taxon>Enterobacteriaceae</taxon>
        <taxon>Enterobacter</taxon>
    </lineage>
</organism>
<evidence type="ECO:0000256" key="1">
    <source>
        <dbReference type="ARBA" id="ARBA00038283"/>
    </source>
</evidence>
<dbReference type="RefSeq" id="WP_050511221.1">
    <property type="nucleotide sequence ID" value="NZ_JALLMC010000011.1"/>
</dbReference>
<evidence type="ECO:0000313" key="4">
    <source>
        <dbReference type="EMBL" id="MEB6412233.1"/>
    </source>
</evidence>
<dbReference type="InterPro" id="IPR000525">
    <property type="entry name" value="Initiator_Rep_WH1"/>
</dbReference>
<keyword evidence="5" id="KW-1185">Reference proteome</keyword>
<dbReference type="Pfam" id="PF01051">
    <property type="entry name" value="Rep3_N"/>
    <property type="match status" value="1"/>
</dbReference>
<evidence type="ECO:0000259" key="3">
    <source>
        <dbReference type="Pfam" id="PF01051"/>
    </source>
</evidence>